<evidence type="ECO:0000313" key="2">
    <source>
        <dbReference type="Proteomes" id="UP000403266"/>
    </source>
</evidence>
<organism evidence="1 2">
    <name type="scientific">Microvirga tunisiensis</name>
    <dbReference type="NCBI Taxonomy" id="2108360"/>
    <lineage>
        <taxon>Bacteria</taxon>
        <taxon>Pseudomonadati</taxon>
        <taxon>Pseudomonadota</taxon>
        <taxon>Alphaproteobacteria</taxon>
        <taxon>Hyphomicrobiales</taxon>
        <taxon>Methylobacteriaceae</taxon>
        <taxon>Microvirga</taxon>
    </lineage>
</organism>
<protein>
    <submittedName>
        <fullName evidence="1">Uncharacterized protein</fullName>
    </submittedName>
</protein>
<dbReference type="RefSeq" id="WP_152712329.1">
    <property type="nucleotide sequence ID" value="NZ_VOSJ01000037.1"/>
</dbReference>
<name>A0A5N7MH32_9HYPH</name>
<keyword evidence="2" id="KW-1185">Reference proteome</keyword>
<proteinExistence type="predicted"/>
<dbReference type="EMBL" id="VOSK01000042">
    <property type="protein sequence ID" value="MPR26217.1"/>
    <property type="molecule type" value="Genomic_DNA"/>
</dbReference>
<dbReference type="OrthoDB" id="7990367at2"/>
<accession>A0A5N7MH32</accession>
<reference evidence="1 2" key="1">
    <citation type="journal article" date="2019" name="Syst. Appl. Microbiol.">
        <title>Microvirga tunisiensis sp. nov., a root nodule symbiotic bacterium isolated from Lupinus micranthus and L. luteus grown in Northern Tunisia.</title>
        <authorList>
            <person name="Msaddak A."/>
            <person name="Rejili M."/>
            <person name="Duran D."/>
            <person name="Mars M."/>
            <person name="Palacios J.M."/>
            <person name="Ruiz-Argueso T."/>
            <person name="Rey L."/>
            <person name="Imperial J."/>
        </authorList>
    </citation>
    <scope>NUCLEOTIDE SEQUENCE [LARGE SCALE GENOMIC DNA]</scope>
    <source>
        <strain evidence="1 2">Lmie10</strain>
    </source>
</reference>
<dbReference type="AlphaFoldDB" id="A0A5N7MH32"/>
<gene>
    <name evidence="1" type="ORF">FS320_13500</name>
</gene>
<sequence>MDRDIAGVLSGAAISDEIRERGHAEAIQHGLTYLDIPTQPLDIGNGAQLRSLFILTDRARDHERLLYTAILIIPGQTNWRRVQWYSGGSDILPDDLAAADQAYMEVLSVPGASTHTEPLLDVVERSGRNLRDMLVDIESFALLALTYMSLHEVEAPWPTLPYAHLDDPRRCGRKAKQAAKKFSLFRAQRVSAAPGTIRRSMDRDCGSERKLGRRTEVRGHFRLQAYGSQYSQRRLLWIAPHMRGPLDGILSTALVRPECANDQTARRWAA</sequence>
<comment type="caution">
    <text evidence="1">The sequence shown here is derived from an EMBL/GenBank/DDBJ whole genome shotgun (WGS) entry which is preliminary data.</text>
</comment>
<evidence type="ECO:0000313" key="1">
    <source>
        <dbReference type="EMBL" id="MPR26217.1"/>
    </source>
</evidence>
<dbReference type="Proteomes" id="UP000403266">
    <property type="component" value="Unassembled WGS sequence"/>
</dbReference>